<feature type="region of interest" description="Disordered" evidence="11">
    <location>
        <begin position="1"/>
        <end position="22"/>
    </location>
</feature>
<evidence type="ECO:0000259" key="12">
    <source>
        <dbReference type="PROSITE" id="PS50808"/>
    </source>
</evidence>
<evidence type="ECO:0000256" key="2">
    <source>
        <dbReference type="ARBA" id="ARBA00011738"/>
    </source>
</evidence>
<dbReference type="SUPFAM" id="SSF57667">
    <property type="entry name" value="beta-beta-alpha zinc fingers"/>
    <property type="match status" value="1"/>
</dbReference>
<evidence type="ECO:0000313" key="13">
    <source>
        <dbReference type="EnsemblPlants" id="QL02p020130:mrna"/>
    </source>
</evidence>
<evidence type="ECO:0000256" key="10">
    <source>
        <dbReference type="PROSITE-ProRule" id="PRU00027"/>
    </source>
</evidence>
<evidence type="ECO:0000256" key="6">
    <source>
        <dbReference type="ARBA" id="ARBA00023015"/>
    </source>
</evidence>
<evidence type="ECO:0000256" key="9">
    <source>
        <dbReference type="ARBA" id="ARBA00023242"/>
    </source>
</evidence>
<dbReference type="Pfam" id="PF02892">
    <property type="entry name" value="zf-BED"/>
    <property type="match status" value="1"/>
</dbReference>
<dbReference type="OMA" id="RITSDVW"/>
<dbReference type="Pfam" id="PF14372">
    <property type="entry name" value="hAT-like_RNase-H"/>
    <property type="match status" value="1"/>
</dbReference>
<organism evidence="13 14">
    <name type="scientific">Quercus lobata</name>
    <name type="common">Valley oak</name>
    <dbReference type="NCBI Taxonomy" id="97700"/>
    <lineage>
        <taxon>Eukaryota</taxon>
        <taxon>Viridiplantae</taxon>
        <taxon>Streptophyta</taxon>
        <taxon>Embryophyta</taxon>
        <taxon>Tracheophyta</taxon>
        <taxon>Spermatophyta</taxon>
        <taxon>Magnoliopsida</taxon>
        <taxon>eudicotyledons</taxon>
        <taxon>Gunneridae</taxon>
        <taxon>Pentapetalae</taxon>
        <taxon>rosids</taxon>
        <taxon>fabids</taxon>
        <taxon>Fagales</taxon>
        <taxon>Fagaceae</taxon>
        <taxon>Quercus</taxon>
    </lineage>
</organism>
<feature type="domain" description="BED-type" evidence="12">
    <location>
        <begin position="47"/>
        <end position="102"/>
    </location>
</feature>
<comment type="subcellular location">
    <subcellularLocation>
        <location evidence="1">Nucleus</location>
    </subcellularLocation>
</comment>
<dbReference type="GO" id="GO:0003677">
    <property type="term" value="F:DNA binding"/>
    <property type="evidence" value="ECO:0007669"/>
    <property type="project" value="UniProtKB-KW"/>
</dbReference>
<keyword evidence="3" id="KW-0479">Metal-binding</keyword>
<dbReference type="InterPro" id="IPR008906">
    <property type="entry name" value="HATC_C_dom"/>
</dbReference>
<accession>A0A7N2QYP0</accession>
<dbReference type="GO" id="GO:0046983">
    <property type="term" value="F:protein dimerization activity"/>
    <property type="evidence" value="ECO:0007669"/>
    <property type="project" value="InterPro"/>
</dbReference>
<evidence type="ECO:0000256" key="8">
    <source>
        <dbReference type="ARBA" id="ARBA00023163"/>
    </source>
</evidence>
<evidence type="ECO:0000313" key="14">
    <source>
        <dbReference type="Proteomes" id="UP000594261"/>
    </source>
</evidence>
<reference evidence="14" key="1">
    <citation type="journal article" date="2016" name="G3 (Bethesda)">
        <title>First Draft Assembly and Annotation of the Genome of a California Endemic Oak Quercus lobata Nee (Fagaceae).</title>
        <authorList>
            <person name="Sork V.L."/>
            <person name="Fitz-Gibbon S.T."/>
            <person name="Puiu D."/>
            <person name="Crepeau M."/>
            <person name="Gugger P.F."/>
            <person name="Sherman R."/>
            <person name="Stevens K."/>
            <person name="Langley C.H."/>
            <person name="Pellegrini M."/>
            <person name="Salzberg S.L."/>
        </authorList>
    </citation>
    <scope>NUCLEOTIDE SEQUENCE [LARGE SCALE GENOMIC DNA]</scope>
    <source>
        <strain evidence="14">cv. SW786</strain>
    </source>
</reference>
<keyword evidence="14" id="KW-1185">Reference proteome</keyword>
<dbReference type="GO" id="GO:0008270">
    <property type="term" value="F:zinc ion binding"/>
    <property type="evidence" value="ECO:0007669"/>
    <property type="project" value="UniProtKB-KW"/>
</dbReference>
<protein>
    <recommendedName>
        <fullName evidence="12">BED-type domain-containing protein</fullName>
    </recommendedName>
</protein>
<keyword evidence="9" id="KW-0539">Nucleus</keyword>
<sequence>MRFTNPAKSRTRREVTTCTTSESQSLFGEEVESIPVENPQQQGTKRRITSDVWNHFKKKNIDGKVKAQCNYCGRLMAGASTLGMTHLKLHIAKSCPSAPKEASPSREGTNIRKQVLVKQHNRARSKGISSPSVFNEEDQKASRRDLARMVILHEYPLAIVDHYQSAPTNRDWEVAQIVCEKLGYFLKVTELLPDPIYKLMLLTFYFNKMYGSKANEEIDKVKNLLFELFAEYDLENIDRGVIYSQASSSTSTSSVAHEHDDTMRDYDLFKCNASKYPTLRRIARDILAIPMTTVASESAFSTSGRLLSPHCSRLHHDTLEAIDVWAELVMERT</sequence>
<evidence type="ECO:0000256" key="4">
    <source>
        <dbReference type="ARBA" id="ARBA00022771"/>
    </source>
</evidence>
<reference evidence="13" key="2">
    <citation type="submission" date="2021-01" db="UniProtKB">
        <authorList>
            <consortium name="EnsemblPlants"/>
        </authorList>
    </citation>
    <scope>IDENTIFICATION</scope>
</reference>
<dbReference type="SMART" id="SM00614">
    <property type="entry name" value="ZnF_BED"/>
    <property type="match status" value="1"/>
</dbReference>
<proteinExistence type="predicted"/>
<dbReference type="InterPro" id="IPR025525">
    <property type="entry name" value="hAT-like_transposase_RNase-H"/>
</dbReference>
<dbReference type="Pfam" id="PF05699">
    <property type="entry name" value="Dimer_Tnp_hAT"/>
    <property type="match status" value="1"/>
</dbReference>
<dbReference type="PANTHER" id="PTHR46481:SF11">
    <property type="entry name" value="ZINC FINGER BED DOMAIN-CONTAINING PROTEIN RICESLEEPER 2-LIKE"/>
    <property type="match status" value="1"/>
</dbReference>
<evidence type="ECO:0000256" key="5">
    <source>
        <dbReference type="ARBA" id="ARBA00022833"/>
    </source>
</evidence>
<dbReference type="PROSITE" id="PS50808">
    <property type="entry name" value="ZF_BED"/>
    <property type="match status" value="1"/>
</dbReference>
<dbReference type="InterPro" id="IPR003656">
    <property type="entry name" value="Znf_BED"/>
</dbReference>
<dbReference type="InParanoid" id="A0A7N2QYP0"/>
<dbReference type="InterPro" id="IPR012337">
    <property type="entry name" value="RNaseH-like_sf"/>
</dbReference>
<feature type="region of interest" description="Disordered" evidence="11">
    <location>
        <begin position="120"/>
        <end position="139"/>
    </location>
</feature>
<keyword evidence="6" id="KW-0805">Transcription regulation</keyword>
<name>A0A7N2QYP0_QUELO</name>
<dbReference type="GO" id="GO:0005634">
    <property type="term" value="C:nucleus"/>
    <property type="evidence" value="ECO:0007669"/>
    <property type="project" value="UniProtKB-SubCell"/>
</dbReference>
<dbReference type="InterPro" id="IPR036236">
    <property type="entry name" value="Znf_C2H2_sf"/>
</dbReference>
<dbReference type="InterPro" id="IPR052035">
    <property type="entry name" value="ZnF_BED_domain_contain"/>
</dbReference>
<evidence type="ECO:0000256" key="3">
    <source>
        <dbReference type="ARBA" id="ARBA00022723"/>
    </source>
</evidence>
<comment type="subunit">
    <text evidence="2">Homodimer.</text>
</comment>
<keyword evidence="7" id="KW-0238">DNA-binding</keyword>
<dbReference type="EnsemblPlants" id="QL02p020130:mrna">
    <property type="protein sequence ID" value="QL02p020130:mrna"/>
    <property type="gene ID" value="QL02p020130"/>
</dbReference>
<dbReference type="Proteomes" id="UP000594261">
    <property type="component" value="Chromosome 2"/>
</dbReference>
<keyword evidence="8" id="KW-0804">Transcription</keyword>
<dbReference type="AlphaFoldDB" id="A0A7N2QYP0"/>
<keyword evidence="4 10" id="KW-0863">Zinc-finger</keyword>
<keyword evidence="5" id="KW-0862">Zinc</keyword>
<dbReference type="SUPFAM" id="SSF53098">
    <property type="entry name" value="Ribonuclease H-like"/>
    <property type="match status" value="1"/>
</dbReference>
<evidence type="ECO:0000256" key="1">
    <source>
        <dbReference type="ARBA" id="ARBA00004123"/>
    </source>
</evidence>
<dbReference type="PANTHER" id="PTHR46481">
    <property type="entry name" value="ZINC FINGER BED DOMAIN-CONTAINING PROTEIN 4"/>
    <property type="match status" value="1"/>
</dbReference>
<dbReference type="Gramene" id="QL02p020130:mrna">
    <property type="protein sequence ID" value="QL02p020130:mrna"/>
    <property type="gene ID" value="QL02p020130"/>
</dbReference>
<evidence type="ECO:0000256" key="11">
    <source>
        <dbReference type="SAM" id="MobiDB-lite"/>
    </source>
</evidence>
<evidence type="ECO:0000256" key="7">
    <source>
        <dbReference type="ARBA" id="ARBA00023125"/>
    </source>
</evidence>